<evidence type="ECO:0000313" key="6">
    <source>
        <dbReference type="EMBL" id="RED66430.1"/>
    </source>
</evidence>
<dbReference type="Gene3D" id="2.40.100.10">
    <property type="entry name" value="Cyclophilin-like"/>
    <property type="match status" value="2"/>
</dbReference>
<keyword evidence="2" id="KW-0378">Hydrolase</keyword>
<protein>
    <submittedName>
        <fullName evidence="6">KipI family sensor histidine kinase inhibitor</fullName>
    </submittedName>
</protein>
<sequence>MRKHAFETISLGDRAFVFRWREPVETAYLAARASAIAGLGLSWLLEAAAVSGAIAFYLKPSCSSIEDAATELIGLWNDYEAVNPPAARRVELPVVYGGENGPDLEACAARSRMTESQFAELHAAAEYKVEMIGFAPGFPYLSGLDERLEQPRRPSPRKRVPAGSVAVAGGRTCIYPNESPGGWQVIGRTAVPLFRPEEREPFLLKPGDAVSFVLSTELELREDGEKNTFFAPETPALRVLKPGLLTTVQDAGRAGWRAYGVPAGGAMDAWAMRRANLLVGNEEEAAVLELTMVGGTYLAERDLLLAICGADISPLAAGDPVPLNRPVYVSAGTELSFGKLRSGCRAYVAIAGGIDVPEVLGSRSAEPRAGFGGGGRPLAAGDALAAGAPAFRAEALLRALRKQAEAADEQAAWSSVSWHAADDISSLAWPGGEGFTLRIVPGEEWEEFTEASRERLLDAEYRVEASSDRMGLRLAGDPLIRDGGTELDSHSVVAGTIQVPSDGKPIVLGAGCQPTGGYPKIGHVIGADWPLLAQAAPGCRLAFEAVTLEEAEQAWRRRLREHALLKAGIGLRFAQAASKGEAK</sequence>
<name>A0A3D9IX72_9BACL</name>
<dbReference type="Pfam" id="PF02626">
    <property type="entry name" value="CT_A_B"/>
    <property type="match status" value="1"/>
</dbReference>
<dbReference type="GO" id="GO:0016787">
    <property type="term" value="F:hydrolase activity"/>
    <property type="evidence" value="ECO:0007669"/>
    <property type="project" value="UniProtKB-KW"/>
</dbReference>
<dbReference type="SUPFAM" id="SSF50891">
    <property type="entry name" value="Cyclophilin-like"/>
    <property type="match status" value="2"/>
</dbReference>
<dbReference type="AlphaFoldDB" id="A0A3D9IX72"/>
<evidence type="ECO:0000313" key="7">
    <source>
        <dbReference type="Proteomes" id="UP000256977"/>
    </source>
</evidence>
<dbReference type="NCBIfam" id="TIGR00724">
    <property type="entry name" value="urea_amlyse_rel"/>
    <property type="match status" value="1"/>
</dbReference>
<organism evidence="6 7">
    <name type="scientific">Cohnella phaseoli</name>
    <dbReference type="NCBI Taxonomy" id="456490"/>
    <lineage>
        <taxon>Bacteria</taxon>
        <taxon>Bacillati</taxon>
        <taxon>Bacillota</taxon>
        <taxon>Bacilli</taxon>
        <taxon>Bacillales</taxon>
        <taxon>Paenibacillaceae</taxon>
        <taxon>Cohnella</taxon>
    </lineage>
</organism>
<dbReference type="InterPro" id="IPR052708">
    <property type="entry name" value="PxpC"/>
</dbReference>
<dbReference type="PANTHER" id="PTHR43309:SF3">
    <property type="entry name" value="5-OXOPROLINASE SUBUNIT C"/>
    <property type="match status" value="1"/>
</dbReference>
<evidence type="ECO:0000256" key="1">
    <source>
        <dbReference type="ARBA" id="ARBA00022741"/>
    </source>
</evidence>
<dbReference type="InterPro" id="IPR029000">
    <property type="entry name" value="Cyclophilin-like_dom_sf"/>
</dbReference>
<reference evidence="6 7" key="1">
    <citation type="submission" date="2018-07" db="EMBL/GenBank/DDBJ databases">
        <title>Genomic Encyclopedia of Type Strains, Phase III (KMG-III): the genomes of soil and plant-associated and newly described type strains.</title>
        <authorList>
            <person name="Whitman W."/>
        </authorList>
    </citation>
    <scope>NUCLEOTIDE SEQUENCE [LARGE SCALE GENOMIC DNA]</scope>
    <source>
        <strain evidence="6 7">CECT 7287</strain>
    </source>
</reference>
<evidence type="ECO:0000259" key="5">
    <source>
        <dbReference type="SMART" id="SM00797"/>
    </source>
</evidence>
<dbReference type="RefSeq" id="WP_181917839.1">
    <property type="nucleotide sequence ID" value="NZ_QRDZ01000018.1"/>
</dbReference>
<keyword evidence="1" id="KW-0547">Nucleotide-binding</keyword>
<accession>A0A3D9IX72</accession>
<dbReference type="InterPro" id="IPR010016">
    <property type="entry name" value="PxpB"/>
</dbReference>
<evidence type="ECO:0000259" key="4">
    <source>
        <dbReference type="SMART" id="SM00796"/>
    </source>
</evidence>
<proteinExistence type="predicted"/>
<feature type="domain" description="Carboxyltransferase" evidence="4">
    <location>
        <begin position="6"/>
        <end position="204"/>
    </location>
</feature>
<comment type="caution">
    <text evidence="6">The sequence shown here is derived from an EMBL/GenBank/DDBJ whole genome shotgun (WGS) entry which is preliminary data.</text>
</comment>
<keyword evidence="3" id="KW-0067">ATP-binding</keyword>
<gene>
    <name evidence="6" type="ORF">DFP98_11851</name>
</gene>
<evidence type="ECO:0000256" key="3">
    <source>
        <dbReference type="ARBA" id="ARBA00022840"/>
    </source>
</evidence>
<dbReference type="SMART" id="SM00796">
    <property type="entry name" value="AHS1"/>
    <property type="match status" value="1"/>
</dbReference>
<dbReference type="EMBL" id="QRDZ01000018">
    <property type="protein sequence ID" value="RED66430.1"/>
    <property type="molecule type" value="Genomic_DNA"/>
</dbReference>
<feature type="domain" description="Carboxyltransferase" evidence="5">
    <location>
        <begin position="258"/>
        <end position="563"/>
    </location>
</feature>
<dbReference type="InterPro" id="IPR003778">
    <property type="entry name" value="CT_A_B"/>
</dbReference>
<dbReference type="GO" id="GO:0005524">
    <property type="term" value="F:ATP binding"/>
    <property type="evidence" value="ECO:0007669"/>
    <property type="project" value="UniProtKB-KW"/>
</dbReference>
<dbReference type="SMART" id="SM00797">
    <property type="entry name" value="AHS2"/>
    <property type="match status" value="1"/>
</dbReference>
<dbReference type="Pfam" id="PF02682">
    <property type="entry name" value="CT_C_D"/>
    <property type="match status" value="1"/>
</dbReference>
<evidence type="ECO:0000256" key="2">
    <source>
        <dbReference type="ARBA" id="ARBA00022801"/>
    </source>
</evidence>
<dbReference type="Proteomes" id="UP000256977">
    <property type="component" value="Unassembled WGS sequence"/>
</dbReference>
<dbReference type="InterPro" id="IPR003833">
    <property type="entry name" value="CT_C_D"/>
</dbReference>
<dbReference type="PANTHER" id="PTHR43309">
    <property type="entry name" value="5-OXOPROLINASE SUBUNIT C"/>
    <property type="match status" value="1"/>
</dbReference>
<dbReference type="NCBIfam" id="TIGR00370">
    <property type="entry name" value="5-oxoprolinase subunit PxpB"/>
    <property type="match status" value="1"/>
</dbReference>
<keyword evidence="7" id="KW-1185">Reference proteome</keyword>